<keyword evidence="15" id="KW-1185">Reference proteome</keyword>
<dbReference type="SMART" id="SM01003">
    <property type="entry name" value="AlaDh_PNT_N"/>
    <property type="match status" value="1"/>
</dbReference>
<evidence type="ECO:0000256" key="4">
    <source>
        <dbReference type="ARBA" id="ARBA00021221"/>
    </source>
</evidence>
<feature type="active site" description="Proton donor" evidence="10">
    <location>
        <position position="91"/>
    </location>
</feature>
<evidence type="ECO:0000259" key="12">
    <source>
        <dbReference type="SMART" id="SM01002"/>
    </source>
</evidence>
<evidence type="ECO:0000256" key="1">
    <source>
        <dbReference type="ARBA" id="ARBA00004884"/>
    </source>
</evidence>
<accession>A0AAP2G1D0</accession>
<evidence type="ECO:0000313" key="15">
    <source>
        <dbReference type="Proteomes" id="UP001319104"/>
    </source>
</evidence>
<reference evidence="14 15" key="1">
    <citation type="submission" date="2021-05" db="EMBL/GenBank/DDBJ databases">
        <authorList>
            <person name="Zhang Z.D."/>
            <person name="Osman G."/>
        </authorList>
    </citation>
    <scope>NUCLEOTIDE SEQUENCE [LARGE SCALE GENOMIC DNA]</scope>
    <source>
        <strain evidence="14 15">KCTC 32217</strain>
    </source>
</reference>
<feature type="binding site" evidence="11">
    <location>
        <position position="268"/>
    </location>
    <ligand>
        <name>NAD(+)</name>
        <dbReference type="ChEBI" id="CHEBI:57540"/>
    </ligand>
</feature>
<dbReference type="PANTHER" id="PTHR11133:SF22">
    <property type="entry name" value="ALPHA-AMINOADIPIC SEMIALDEHYDE SYNTHASE, MITOCHONDRIAL"/>
    <property type="match status" value="1"/>
</dbReference>
<keyword evidence="11" id="KW-0520">NAD</keyword>
<organism evidence="14 15">
    <name type="scientific">Litoribacter ruber</name>
    <dbReference type="NCBI Taxonomy" id="702568"/>
    <lineage>
        <taxon>Bacteria</taxon>
        <taxon>Pseudomonadati</taxon>
        <taxon>Bacteroidota</taxon>
        <taxon>Cytophagia</taxon>
        <taxon>Cytophagales</taxon>
        <taxon>Cyclobacteriaceae</taxon>
        <taxon>Litoribacter</taxon>
    </lineage>
</organism>
<dbReference type="EMBL" id="JAHCMY010000004">
    <property type="protein sequence ID" value="MBS9524404.1"/>
    <property type="molecule type" value="Genomic_DNA"/>
</dbReference>
<feature type="binding site" evidence="11">
    <location>
        <begin position="341"/>
        <end position="344"/>
    </location>
    <ligand>
        <name>NAD(+)</name>
        <dbReference type="ChEBI" id="CHEBI:57540"/>
    </ligand>
</feature>
<protein>
    <recommendedName>
        <fullName evidence="4">Saccharopine dehydrogenase [NAD(+), L-lysine-forming]</fullName>
        <ecNumber evidence="3">1.5.1.7</ecNumber>
    </recommendedName>
    <alternativeName>
        <fullName evidence="8">Lysine--2-oxoglutarate reductase</fullName>
    </alternativeName>
</protein>
<evidence type="ECO:0000259" key="13">
    <source>
        <dbReference type="SMART" id="SM01003"/>
    </source>
</evidence>
<dbReference type="GO" id="GO:0004754">
    <property type="term" value="F:saccharopine dehydrogenase (NAD+, L-lysine-forming) activity"/>
    <property type="evidence" value="ECO:0007669"/>
    <property type="project" value="UniProtKB-EC"/>
</dbReference>
<comment type="pathway">
    <text evidence="1">Amino-acid biosynthesis; L-lysine biosynthesis via AAA pathway; L-lysine from L-alpha-aminoadipate (fungal route): step 3/3.</text>
</comment>
<evidence type="ECO:0000256" key="9">
    <source>
        <dbReference type="ARBA" id="ARBA00047860"/>
    </source>
</evidence>
<dbReference type="GO" id="GO:0009085">
    <property type="term" value="P:lysine biosynthetic process"/>
    <property type="evidence" value="ECO:0007669"/>
    <property type="project" value="InterPro"/>
</dbReference>
<dbReference type="EC" id="1.5.1.7" evidence="3"/>
<dbReference type="InterPro" id="IPR027281">
    <property type="entry name" value="Lys1"/>
</dbReference>
<dbReference type="RefSeq" id="WP_213945260.1">
    <property type="nucleotide sequence ID" value="NZ_JAHCMY010000004.1"/>
</dbReference>
<gene>
    <name evidence="14" type="ORF">KI659_10285</name>
</gene>
<evidence type="ECO:0000256" key="10">
    <source>
        <dbReference type="PIRSR" id="PIRSR018250-1"/>
    </source>
</evidence>
<feature type="active site" description="Proton acceptor" evidence="10">
    <location>
        <position position="73"/>
    </location>
</feature>
<comment type="subunit">
    <text evidence="2">Monomer.</text>
</comment>
<dbReference type="Proteomes" id="UP001319104">
    <property type="component" value="Unassembled WGS sequence"/>
</dbReference>
<comment type="catalytic activity">
    <reaction evidence="9">
        <text>L-saccharopine + NAD(+) + H2O = L-lysine + 2-oxoglutarate + NADH + H(+)</text>
        <dbReference type="Rhea" id="RHEA:12440"/>
        <dbReference type="ChEBI" id="CHEBI:15377"/>
        <dbReference type="ChEBI" id="CHEBI:15378"/>
        <dbReference type="ChEBI" id="CHEBI:16810"/>
        <dbReference type="ChEBI" id="CHEBI:32551"/>
        <dbReference type="ChEBI" id="CHEBI:57540"/>
        <dbReference type="ChEBI" id="CHEBI:57945"/>
        <dbReference type="ChEBI" id="CHEBI:57951"/>
        <dbReference type="EC" id="1.5.1.7"/>
    </reaction>
</comment>
<evidence type="ECO:0000256" key="6">
    <source>
        <dbReference type="ARBA" id="ARBA00023002"/>
    </source>
</evidence>
<dbReference type="CDD" id="cd05199">
    <property type="entry name" value="SDH_like"/>
    <property type="match status" value="1"/>
</dbReference>
<evidence type="ECO:0000256" key="8">
    <source>
        <dbReference type="ARBA" id="ARBA00033228"/>
    </source>
</evidence>
<evidence type="ECO:0000256" key="5">
    <source>
        <dbReference type="ARBA" id="ARBA00022605"/>
    </source>
</evidence>
<evidence type="ECO:0000313" key="14">
    <source>
        <dbReference type="EMBL" id="MBS9524404.1"/>
    </source>
</evidence>
<proteinExistence type="predicted"/>
<dbReference type="AlphaFoldDB" id="A0AAP2G1D0"/>
<evidence type="ECO:0000256" key="7">
    <source>
        <dbReference type="ARBA" id="ARBA00023157"/>
    </source>
</evidence>
<evidence type="ECO:0000256" key="2">
    <source>
        <dbReference type="ARBA" id="ARBA00011245"/>
    </source>
</evidence>
<keyword evidence="7" id="KW-1015">Disulfide bond</keyword>
<dbReference type="Pfam" id="PF05222">
    <property type="entry name" value="AlaDh_PNT_N"/>
    <property type="match status" value="1"/>
</dbReference>
<dbReference type="InterPro" id="IPR051168">
    <property type="entry name" value="AASS"/>
</dbReference>
<dbReference type="SUPFAM" id="SSF52283">
    <property type="entry name" value="Formate/glycerate dehydrogenase catalytic domain-like"/>
    <property type="match status" value="1"/>
</dbReference>
<dbReference type="SMART" id="SM01002">
    <property type="entry name" value="AlaDh_PNT_C"/>
    <property type="match status" value="1"/>
</dbReference>
<comment type="caution">
    <text evidence="14">The sequence shown here is derived from an EMBL/GenBank/DDBJ whole genome shotgun (WGS) entry which is preliminary data.</text>
</comment>
<sequence length="402" mass="45820">MKIGLIRENKIPIDKRVAFSPDQLTTIHEDSDRYFDFVVEPSPHRCYEDEEYVDEGIEVSADLDDCDVLMGIKEVPVANLLSDKTYFFFSHTIKKQPSNRKLLQAILEKNITMIDYEVLKDDKGNRVVAFGRWAGIVGAYNGIWTYGQKTGRFSLKRAHECFDLKELKKELQKVKLPAVKLLVTGTGKVAKGAIEVLEWLKIKKVEPVAFLEKEYGEAVFTQVGSADYNKRKDDGMFNREEFHKQPELYESNFLRFTKVVDIFMAAAYWDHKAPRLFEKKDTASPDFKIKVIADITCDIDGSVPTTVKSSTVADPVFDFDPQTQDTCEAFSGENHISVMAIDNLPCELPRDASHDFGNQLMKHVIPELLLEKSEMLDRATIAKGGKLTTNFTYLEDYVNQQI</sequence>
<evidence type="ECO:0000256" key="3">
    <source>
        <dbReference type="ARBA" id="ARBA00012847"/>
    </source>
</evidence>
<dbReference type="PIRSF" id="PIRSF018250">
    <property type="entry name" value="Saccharopine_DH_Lys"/>
    <property type="match status" value="1"/>
</dbReference>
<dbReference type="InterPro" id="IPR007698">
    <property type="entry name" value="AlaDH/PNT_NAD(H)-bd"/>
</dbReference>
<feature type="domain" description="Alanine dehydrogenase/pyridine nucleotide transhydrogenase NAD(H)-binding" evidence="12">
    <location>
        <begin position="164"/>
        <end position="340"/>
    </location>
</feature>
<name>A0AAP2G1D0_9BACT</name>
<keyword evidence="6" id="KW-0560">Oxidoreductase</keyword>
<dbReference type="InterPro" id="IPR007886">
    <property type="entry name" value="AlaDH/PNT_N"/>
</dbReference>
<dbReference type="PANTHER" id="PTHR11133">
    <property type="entry name" value="SACCHAROPINE DEHYDROGENASE"/>
    <property type="match status" value="1"/>
</dbReference>
<feature type="domain" description="Alanine dehydrogenase/pyridine nucleotide transhydrogenase N-terminal" evidence="13">
    <location>
        <begin position="4"/>
        <end position="137"/>
    </location>
</feature>
<dbReference type="Gene3D" id="3.40.50.720">
    <property type="entry name" value="NAD(P)-binding Rossmann-like Domain"/>
    <property type="match status" value="2"/>
</dbReference>
<keyword evidence="5" id="KW-0028">Amino-acid biosynthesis</keyword>
<evidence type="ECO:0000256" key="11">
    <source>
        <dbReference type="PIRSR" id="PIRSR018250-3"/>
    </source>
</evidence>